<dbReference type="GO" id="GO:0016614">
    <property type="term" value="F:oxidoreductase activity, acting on CH-OH group of donors"/>
    <property type="evidence" value="ECO:0007669"/>
    <property type="project" value="UniProtKB-ARBA"/>
</dbReference>
<reference evidence="3 4" key="1">
    <citation type="submission" date="2015-04" db="EMBL/GenBank/DDBJ databases">
        <title>Lasius niger genome sequencing.</title>
        <authorList>
            <person name="Konorov E.A."/>
            <person name="Nikitin M.A."/>
            <person name="Kirill M.V."/>
            <person name="Chang P."/>
        </authorList>
    </citation>
    <scope>NUCLEOTIDE SEQUENCE [LARGE SCALE GENOMIC DNA]</scope>
    <source>
        <tissue evidence="3">Whole</tissue>
    </source>
</reference>
<dbReference type="AlphaFoldDB" id="A0A0J7KGY8"/>
<comment type="caution">
    <text evidence="3">The sequence shown here is derived from an EMBL/GenBank/DDBJ whole genome shotgun (WGS) entry which is preliminary data.</text>
</comment>
<dbReference type="Pfam" id="PF13561">
    <property type="entry name" value="adh_short_C2"/>
    <property type="match status" value="1"/>
</dbReference>
<sequence length="364" mass="38750">MKNHDAEPIEPKENVDNNRRILLRNGAGAAVLGVAATLGAGSAKAENSANKSNENPAKKLLHPAKAYPAPPYPAQQQAWPGIQSKMEPVPNCGEQTYQGSGRMKGRKALIVGGDSGIGRAVAIAFAREGADIALNYLPQEQSDAEDCAKYIRQAGRKIFLIPGDLRDENFCNALTQEAAKQLGGLDCLIVTAGRQKFCDDITQMTTEDFDWTVKTNLYALFWLIRGAAKIMPEGSAIVTTASRQASSPSPTLVDYAMTKAGIANMTQSLGTQLLIQKGIRINCVAPGPVWTPLQVSGAVPKTKFKTLGGDSIASFGSDTAFHRPAQPVELAPLYVTLASNESNYTTGEIWGSTGGHPVPPQMNA</sequence>
<dbReference type="PANTHER" id="PTHR48107:SF16">
    <property type="entry name" value="NADPH-DEPENDENT ALDEHYDE REDUCTASE 1, CHLOROPLASTIC"/>
    <property type="match status" value="1"/>
</dbReference>
<accession>A0A0J7KGY8</accession>
<dbReference type="Gene3D" id="3.40.50.720">
    <property type="entry name" value="NAD(P)-binding Rossmann-like Domain"/>
    <property type="match status" value="1"/>
</dbReference>
<dbReference type="PaxDb" id="67767-A0A0J7KGY8"/>
<dbReference type="InterPro" id="IPR002347">
    <property type="entry name" value="SDR_fam"/>
</dbReference>
<gene>
    <name evidence="3" type="ORF">RF55_10650</name>
</gene>
<dbReference type="InterPro" id="IPR006311">
    <property type="entry name" value="TAT_signal"/>
</dbReference>
<evidence type="ECO:0000256" key="1">
    <source>
        <dbReference type="ARBA" id="ARBA00006484"/>
    </source>
</evidence>
<keyword evidence="2" id="KW-0560">Oxidoreductase</keyword>
<dbReference type="InterPro" id="IPR020904">
    <property type="entry name" value="Sc_DH/Rdtase_CS"/>
</dbReference>
<dbReference type="PROSITE" id="PS51318">
    <property type="entry name" value="TAT"/>
    <property type="match status" value="1"/>
</dbReference>
<proteinExistence type="inferred from homology"/>
<evidence type="ECO:0000313" key="4">
    <source>
        <dbReference type="Proteomes" id="UP000036403"/>
    </source>
</evidence>
<dbReference type="EMBL" id="LBMM01007495">
    <property type="protein sequence ID" value="KMQ89688.1"/>
    <property type="molecule type" value="Genomic_DNA"/>
</dbReference>
<dbReference type="PANTHER" id="PTHR48107">
    <property type="entry name" value="NADPH-DEPENDENT ALDEHYDE REDUCTASE-LIKE PROTEIN, CHLOROPLASTIC-RELATED"/>
    <property type="match status" value="1"/>
</dbReference>
<evidence type="ECO:0000256" key="2">
    <source>
        <dbReference type="ARBA" id="ARBA00023002"/>
    </source>
</evidence>
<dbReference type="STRING" id="67767.A0A0J7KGY8"/>
<dbReference type="PROSITE" id="PS00061">
    <property type="entry name" value="ADH_SHORT"/>
    <property type="match status" value="1"/>
</dbReference>
<dbReference type="InterPro" id="IPR036291">
    <property type="entry name" value="NAD(P)-bd_dom_sf"/>
</dbReference>
<protein>
    <submittedName>
        <fullName evidence="3">Short-chain dehydrogenase reductase sdr</fullName>
    </submittedName>
</protein>
<dbReference type="PRINTS" id="PR00081">
    <property type="entry name" value="GDHRDH"/>
</dbReference>
<dbReference type="SUPFAM" id="SSF51735">
    <property type="entry name" value="NAD(P)-binding Rossmann-fold domains"/>
    <property type="match status" value="1"/>
</dbReference>
<organism evidence="3 4">
    <name type="scientific">Lasius niger</name>
    <name type="common">Black garden ant</name>
    <dbReference type="NCBI Taxonomy" id="67767"/>
    <lineage>
        <taxon>Eukaryota</taxon>
        <taxon>Metazoa</taxon>
        <taxon>Ecdysozoa</taxon>
        <taxon>Arthropoda</taxon>
        <taxon>Hexapoda</taxon>
        <taxon>Insecta</taxon>
        <taxon>Pterygota</taxon>
        <taxon>Neoptera</taxon>
        <taxon>Endopterygota</taxon>
        <taxon>Hymenoptera</taxon>
        <taxon>Apocrita</taxon>
        <taxon>Aculeata</taxon>
        <taxon>Formicoidea</taxon>
        <taxon>Formicidae</taxon>
        <taxon>Formicinae</taxon>
        <taxon>Lasius</taxon>
        <taxon>Lasius</taxon>
    </lineage>
</organism>
<name>A0A0J7KGY8_LASNI</name>
<comment type="similarity">
    <text evidence="1">Belongs to the short-chain dehydrogenases/reductases (SDR) family.</text>
</comment>
<keyword evidence="4" id="KW-1185">Reference proteome</keyword>
<evidence type="ECO:0000313" key="3">
    <source>
        <dbReference type="EMBL" id="KMQ89688.1"/>
    </source>
</evidence>
<dbReference type="Proteomes" id="UP000036403">
    <property type="component" value="Unassembled WGS sequence"/>
</dbReference>
<dbReference type="OrthoDB" id="47007at2759"/>